<dbReference type="PROSITE" id="PS50222">
    <property type="entry name" value="EF_HAND_2"/>
    <property type="match status" value="3"/>
</dbReference>
<dbReference type="SUPFAM" id="SSF47473">
    <property type="entry name" value="EF-hand"/>
    <property type="match status" value="1"/>
</dbReference>
<dbReference type="InterPro" id="IPR002048">
    <property type="entry name" value="EF_hand_dom"/>
</dbReference>
<reference evidence="5 6" key="1">
    <citation type="submission" date="2024-05" db="EMBL/GenBank/DDBJ databases">
        <authorList>
            <person name="Wallberg A."/>
        </authorList>
    </citation>
    <scope>NUCLEOTIDE SEQUENCE [LARGE SCALE GENOMIC DNA]</scope>
</reference>
<comment type="caution">
    <text evidence="5">The sequence shown here is derived from an EMBL/GenBank/DDBJ whole genome shotgun (WGS) entry which is preliminary data.</text>
</comment>
<dbReference type="FunFam" id="1.10.238.10:FF:000001">
    <property type="entry name" value="Calmodulin 1"/>
    <property type="match status" value="1"/>
</dbReference>
<name>A0AAV2Q6T3_MEGNR</name>
<dbReference type="Gene3D" id="1.10.238.10">
    <property type="entry name" value="EF-hand"/>
    <property type="match status" value="2"/>
</dbReference>
<feature type="domain" description="EF-hand" evidence="4">
    <location>
        <begin position="1"/>
        <end position="36"/>
    </location>
</feature>
<dbReference type="PANTHER" id="PTHR23048">
    <property type="entry name" value="MYOSIN LIGHT CHAIN 1, 3"/>
    <property type="match status" value="1"/>
</dbReference>
<keyword evidence="1" id="KW-0677">Repeat</keyword>
<dbReference type="SMART" id="SM00054">
    <property type="entry name" value="EFh"/>
    <property type="match status" value="3"/>
</dbReference>
<feature type="domain" description="EF-hand" evidence="4">
    <location>
        <begin position="42"/>
        <end position="77"/>
    </location>
</feature>
<evidence type="ECO:0000256" key="1">
    <source>
        <dbReference type="ARBA" id="ARBA00022737"/>
    </source>
</evidence>
<dbReference type="EMBL" id="CAXKWB010004463">
    <property type="protein sequence ID" value="CAL4073792.1"/>
    <property type="molecule type" value="Genomic_DNA"/>
</dbReference>
<evidence type="ECO:0000259" key="4">
    <source>
        <dbReference type="PROSITE" id="PS50222"/>
    </source>
</evidence>
<dbReference type="InterPro" id="IPR011992">
    <property type="entry name" value="EF-hand-dom_pair"/>
</dbReference>
<keyword evidence="2" id="KW-0106">Calcium</keyword>
<dbReference type="PANTHER" id="PTHR23048:SF0">
    <property type="entry name" value="CALMODULIN LIKE 3"/>
    <property type="match status" value="1"/>
</dbReference>
<dbReference type="Proteomes" id="UP001497623">
    <property type="component" value="Unassembled WGS sequence"/>
</dbReference>
<gene>
    <name evidence="5" type="ORF">MNOR_LOCUS9279</name>
</gene>
<dbReference type="InterPro" id="IPR018247">
    <property type="entry name" value="EF_Hand_1_Ca_BS"/>
</dbReference>
<comment type="function">
    <text evidence="3">Troponin is the central regulatory protein of striated muscle contraction. Tn consists of three components: Tn-I which is the inhibitor of actomyosin ATPase, Tn-T which contains the binding site for tropomyosin and Tn-C. The binding of calcium to Tn-C abolishes the inhibitory action of Tn on actin filaments.</text>
</comment>
<sequence length="113" mass="12514">PTEAELQEMMSGFNTDSNGTVDFPEFLMALAKHVGDTDSLSVSEEDMKEAFMGFDTDGDGFISRSELKEVINSLGDTLTDEEVDRILQEGDIDGYGKISYDEFVTLMTSELSY</sequence>
<dbReference type="AlphaFoldDB" id="A0AAV2Q6T3"/>
<dbReference type="CDD" id="cd00051">
    <property type="entry name" value="EFh"/>
    <property type="match status" value="2"/>
</dbReference>
<feature type="non-terminal residue" evidence="5">
    <location>
        <position position="1"/>
    </location>
</feature>
<accession>A0AAV2Q6T3</accession>
<feature type="non-terminal residue" evidence="5">
    <location>
        <position position="113"/>
    </location>
</feature>
<dbReference type="PROSITE" id="PS00018">
    <property type="entry name" value="EF_HAND_1"/>
    <property type="match status" value="1"/>
</dbReference>
<protein>
    <recommendedName>
        <fullName evidence="4">EF-hand domain-containing protein</fullName>
    </recommendedName>
</protein>
<dbReference type="Pfam" id="PF13833">
    <property type="entry name" value="EF-hand_8"/>
    <property type="match status" value="1"/>
</dbReference>
<evidence type="ECO:0000313" key="6">
    <source>
        <dbReference type="Proteomes" id="UP001497623"/>
    </source>
</evidence>
<keyword evidence="6" id="KW-1185">Reference proteome</keyword>
<dbReference type="InterPro" id="IPR050230">
    <property type="entry name" value="CALM/Myosin/TropC-like"/>
</dbReference>
<evidence type="ECO:0000256" key="3">
    <source>
        <dbReference type="ARBA" id="ARBA00037722"/>
    </source>
</evidence>
<proteinExistence type="predicted"/>
<dbReference type="GO" id="GO:0016460">
    <property type="term" value="C:myosin II complex"/>
    <property type="evidence" value="ECO:0007669"/>
    <property type="project" value="TreeGrafter"/>
</dbReference>
<dbReference type="Pfam" id="PF13499">
    <property type="entry name" value="EF-hand_7"/>
    <property type="match status" value="1"/>
</dbReference>
<evidence type="ECO:0000313" key="5">
    <source>
        <dbReference type="EMBL" id="CAL4073792.1"/>
    </source>
</evidence>
<evidence type="ECO:0000256" key="2">
    <source>
        <dbReference type="ARBA" id="ARBA00022837"/>
    </source>
</evidence>
<organism evidence="5 6">
    <name type="scientific">Meganyctiphanes norvegica</name>
    <name type="common">Northern krill</name>
    <name type="synonym">Thysanopoda norvegica</name>
    <dbReference type="NCBI Taxonomy" id="48144"/>
    <lineage>
        <taxon>Eukaryota</taxon>
        <taxon>Metazoa</taxon>
        <taxon>Ecdysozoa</taxon>
        <taxon>Arthropoda</taxon>
        <taxon>Crustacea</taxon>
        <taxon>Multicrustacea</taxon>
        <taxon>Malacostraca</taxon>
        <taxon>Eumalacostraca</taxon>
        <taxon>Eucarida</taxon>
        <taxon>Euphausiacea</taxon>
        <taxon>Euphausiidae</taxon>
        <taxon>Meganyctiphanes</taxon>
    </lineage>
</organism>
<feature type="domain" description="EF-hand" evidence="4">
    <location>
        <begin position="78"/>
        <end position="113"/>
    </location>
</feature>
<dbReference type="GO" id="GO:0005509">
    <property type="term" value="F:calcium ion binding"/>
    <property type="evidence" value="ECO:0007669"/>
    <property type="project" value="InterPro"/>
</dbReference>